<dbReference type="OMA" id="HPSHNPD"/>
<evidence type="ECO:0000313" key="2">
    <source>
        <dbReference type="EMBL" id="EJU04829.1"/>
    </source>
</evidence>
<feature type="compositionally biased region" description="Basic and acidic residues" evidence="1">
    <location>
        <begin position="546"/>
        <end position="570"/>
    </location>
</feature>
<organism evidence="2 3">
    <name type="scientific">Dacryopinax primogenitus (strain DJM 731)</name>
    <name type="common">Brown rot fungus</name>
    <dbReference type="NCBI Taxonomy" id="1858805"/>
    <lineage>
        <taxon>Eukaryota</taxon>
        <taxon>Fungi</taxon>
        <taxon>Dikarya</taxon>
        <taxon>Basidiomycota</taxon>
        <taxon>Agaricomycotina</taxon>
        <taxon>Dacrymycetes</taxon>
        <taxon>Dacrymycetales</taxon>
        <taxon>Dacrymycetaceae</taxon>
        <taxon>Dacryopinax</taxon>
    </lineage>
</organism>
<feature type="compositionally biased region" description="Basic and acidic residues" evidence="1">
    <location>
        <begin position="161"/>
        <end position="176"/>
    </location>
</feature>
<feature type="compositionally biased region" description="Basic and acidic residues" evidence="1">
    <location>
        <begin position="184"/>
        <end position="203"/>
    </location>
</feature>
<feature type="compositionally biased region" description="Low complexity" evidence="1">
    <location>
        <begin position="393"/>
        <end position="408"/>
    </location>
</feature>
<dbReference type="Proteomes" id="UP000030653">
    <property type="component" value="Unassembled WGS sequence"/>
</dbReference>
<dbReference type="RefSeq" id="XP_040631723.1">
    <property type="nucleotide sequence ID" value="XM_040777536.1"/>
</dbReference>
<dbReference type="EMBL" id="JH795857">
    <property type="protein sequence ID" value="EJU04829.1"/>
    <property type="molecule type" value="Genomic_DNA"/>
</dbReference>
<feature type="compositionally biased region" description="Basic and acidic residues" evidence="1">
    <location>
        <begin position="21"/>
        <end position="47"/>
    </location>
</feature>
<dbReference type="STRING" id="1858805.M5G7V0"/>
<feature type="compositionally biased region" description="Polar residues" evidence="1">
    <location>
        <begin position="268"/>
        <end position="293"/>
    </location>
</feature>
<feature type="compositionally biased region" description="Low complexity" evidence="1">
    <location>
        <begin position="294"/>
        <end position="348"/>
    </location>
</feature>
<dbReference type="AlphaFoldDB" id="M5G7V0"/>
<reference evidence="2 3" key="1">
    <citation type="journal article" date="2012" name="Science">
        <title>The Paleozoic origin of enzymatic lignin decomposition reconstructed from 31 fungal genomes.</title>
        <authorList>
            <person name="Floudas D."/>
            <person name="Binder M."/>
            <person name="Riley R."/>
            <person name="Barry K."/>
            <person name="Blanchette R.A."/>
            <person name="Henrissat B."/>
            <person name="Martinez A.T."/>
            <person name="Otillar R."/>
            <person name="Spatafora J.W."/>
            <person name="Yadav J.S."/>
            <person name="Aerts A."/>
            <person name="Benoit I."/>
            <person name="Boyd A."/>
            <person name="Carlson A."/>
            <person name="Copeland A."/>
            <person name="Coutinho P.M."/>
            <person name="de Vries R.P."/>
            <person name="Ferreira P."/>
            <person name="Findley K."/>
            <person name="Foster B."/>
            <person name="Gaskell J."/>
            <person name="Glotzer D."/>
            <person name="Gorecki P."/>
            <person name="Heitman J."/>
            <person name="Hesse C."/>
            <person name="Hori C."/>
            <person name="Igarashi K."/>
            <person name="Jurgens J.A."/>
            <person name="Kallen N."/>
            <person name="Kersten P."/>
            <person name="Kohler A."/>
            <person name="Kuees U."/>
            <person name="Kumar T.K.A."/>
            <person name="Kuo A."/>
            <person name="LaButti K."/>
            <person name="Larrondo L.F."/>
            <person name="Lindquist E."/>
            <person name="Ling A."/>
            <person name="Lombard V."/>
            <person name="Lucas S."/>
            <person name="Lundell T."/>
            <person name="Martin R."/>
            <person name="McLaughlin D.J."/>
            <person name="Morgenstern I."/>
            <person name="Morin E."/>
            <person name="Murat C."/>
            <person name="Nagy L.G."/>
            <person name="Nolan M."/>
            <person name="Ohm R.A."/>
            <person name="Patyshakuliyeva A."/>
            <person name="Rokas A."/>
            <person name="Ruiz-Duenas F.J."/>
            <person name="Sabat G."/>
            <person name="Salamov A."/>
            <person name="Samejima M."/>
            <person name="Schmutz J."/>
            <person name="Slot J.C."/>
            <person name="St John F."/>
            <person name="Stenlid J."/>
            <person name="Sun H."/>
            <person name="Sun S."/>
            <person name="Syed K."/>
            <person name="Tsang A."/>
            <person name="Wiebenga A."/>
            <person name="Young D."/>
            <person name="Pisabarro A."/>
            <person name="Eastwood D.C."/>
            <person name="Martin F."/>
            <person name="Cullen D."/>
            <person name="Grigoriev I.V."/>
            <person name="Hibbett D.S."/>
        </authorList>
    </citation>
    <scope>NUCLEOTIDE SEQUENCE [LARGE SCALE GENOMIC DNA]</scope>
    <source>
        <strain evidence="2 3">DJM-731 SS1</strain>
    </source>
</reference>
<feature type="compositionally biased region" description="Low complexity" evidence="1">
    <location>
        <begin position="429"/>
        <end position="469"/>
    </location>
</feature>
<name>M5G7V0_DACPD</name>
<feature type="compositionally biased region" description="Pro residues" evidence="1">
    <location>
        <begin position="227"/>
        <end position="243"/>
    </location>
</feature>
<evidence type="ECO:0000313" key="3">
    <source>
        <dbReference type="Proteomes" id="UP000030653"/>
    </source>
</evidence>
<protein>
    <submittedName>
        <fullName evidence="2">Uncharacterized protein</fullName>
    </submittedName>
</protein>
<sequence>MMKELECERCEMPSLSLSVLEEKEERFGDTTSKDYPKCDEAEAEKRWSPRPSPCDGAQSLRHLITNPLVLLDQTSVHKARQHSYYDTSFYSTTTYLLGLFAMPLPDERPRGSVANLIGKFEQQSKRASDAAGQAVERALPGSLRNSLAGRVSLGGNGIGVRDAKQGDGDKGKEDGTKSGLLGLLEKKEEVKEEKKEEETKPVEEVSTVEPEPAPEPAKPVESSPVEPLAPPAPTHIPPEPAVPSPIASSHKTDVHKVSKIPPVPHLPKSTSRSAVGSTRTPASTRAKTPTFTRAKTPTSKHPPSSAASASAIRVKASTLTSSTSGSASKQSPAARPASRARTAATPSPVAAHSRTHSTTIPVTSPRSLALSAPTASSLAKARSPPTRSPTVNTAASPPRATTTTTRRMSMSDKDTPSKPAGSGTTAPKRGTPTAVRGTTATRGTKPGTRGAAASAAGAKRALAASTSALPDSGASPLCQVPGVHPPQDHPGGDEPTSEAVAQRELELINAHVPPLRLGTNGSGEQEDVHDKGATDLAEVTSANESSADHEETKEEIERSEDRNHPEFRIEEEVDKEEVIGEPEEAPPKEVLDFVQLEGITSVDAEGIAVPDVDAQARAHALHDGEEGVGAIPDEDDD</sequence>
<dbReference type="HOGENOM" id="CLU_429613_0_0_1"/>
<proteinExistence type="predicted"/>
<feature type="compositionally biased region" description="Low complexity" evidence="1">
    <location>
        <begin position="364"/>
        <end position="381"/>
    </location>
</feature>
<feature type="region of interest" description="Disordered" evidence="1">
    <location>
        <begin position="151"/>
        <end position="588"/>
    </location>
</feature>
<accession>M5G7V0</accession>
<evidence type="ECO:0000256" key="1">
    <source>
        <dbReference type="SAM" id="MobiDB-lite"/>
    </source>
</evidence>
<gene>
    <name evidence="2" type="ORF">DACRYDRAFT_98605</name>
</gene>
<dbReference type="OrthoDB" id="3271236at2759"/>
<dbReference type="GeneID" id="63692598"/>
<feature type="compositionally biased region" description="Acidic residues" evidence="1">
    <location>
        <begin position="571"/>
        <end position="584"/>
    </location>
</feature>
<feature type="region of interest" description="Disordered" evidence="1">
    <location>
        <begin position="21"/>
        <end position="54"/>
    </location>
</feature>
<keyword evidence="3" id="KW-1185">Reference proteome</keyword>